<sequence length="160" mass="17595">MASRGVNKVILIGNLGRDPEVRYTASGGAIANVTLATSETWKDKTTAEQQERTEWHRVVFFGRLGEIAGEYLKKGAKIYVEGRLQTRKWQGQDGQDRYITEIVASEMQMLDRATGGSAPYSEDTGMTTEGATGHSPSRPQSRPSAPPPSSNEDFEDDIPF</sequence>
<keyword evidence="2" id="KW-0235">DNA replication</keyword>
<dbReference type="Pfam" id="PF00436">
    <property type="entry name" value="SSB"/>
    <property type="match status" value="1"/>
</dbReference>
<feature type="short sequence motif" description="Important for interaction with partner proteins" evidence="2">
    <location>
        <begin position="155"/>
        <end position="160"/>
    </location>
</feature>
<dbReference type="KEGG" id="nwa:Nwat_3081"/>
<dbReference type="SUPFAM" id="SSF50249">
    <property type="entry name" value="Nucleic acid-binding proteins"/>
    <property type="match status" value="1"/>
</dbReference>
<reference evidence="5 6" key="1">
    <citation type="submission" date="2010-06" db="EMBL/GenBank/DDBJ databases">
        <title>Complete sequence of chromosome of Nitrosococcus watsoni C-113.</title>
        <authorList>
            <consortium name="US DOE Joint Genome Institute"/>
            <person name="Lucas S."/>
            <person name="Copeland A."/>
            <person name="Lapidus A."/>
            <person name="Cheng J.-F."/>
            <person name="Bruce D."/>
            <person name="Goodwin L."/>
            <person name="Pitluck S."/>
            <person name="Malfatti S.A."/>
            <person name="Chain P.S.G."/>
            <person name="Land M."/>
            <person name="Hauser L."/>
            <person name="Kyrpides N."/>
            <person name="Ivanova N."/>
            <person name="Cambell M.A."/>
            <person name="Heidelberg J.F."/>
            <person name="Klotz M.G."/>
            <person name="Woyke T."/>
        </authorList>
    </citation>
    <scope>NUCLEOTIDE SEQUENCE [LARGE SCALE GENOMIC DNA]</scope>
    <source>
        <strain evidence="5 6">C-113</strain>
    </source>
</reference>
<dbReference type="CDD" id="cd04496">
    <property type="entry name" value="SSB_OBF"/>
    <property type="match status" value="1"/>
</dbReference>
<evidence type="ECO:0000256" key="4">
    <source>
        <dbReference type="SAM" id="MobiDB-lite"/>
    </source>
</evidence>
<dbReference type="GO" id="GO:0006281">
    <property type="term" value="P:DNA repair"/>
    <property type="evidence" value="ECO:0007669"/>
    <property type="project" value="UniProtKB-UniRule"/>
</dbReference>
<organism evidence="5 6">
    <name type="scientific">Nitrosococcus watsoni (strain C-113)</name>
    <dbReference type="NCBI Taxonomy" id="105559"/>
    <lineage>
        <taxon>Bacteria</taxon>
        <taxon>Pseudomonadati</taxon>
        <taxon>Pseudomonadota</taxon>
        <taxon>Gammaproteobacteria</taxon>
        <taxon>Chromatiales</taxon>
        <taxon>Chromatiaceae</taxon>
        <taxon>Nitrosococcus</taxon>
    </lineage>
</organism>
<dbReference type="GO" id="GO:0009295">
    <property type="term" value="C:nucleoid"/>
    <property type="evidence" value="ECO:0007669"/>
    <property type="project" value="TreeGrafter"/>
</dbReference>
<dbReference type="GO" id="GO:0006310">
    <property type="term" value="P:DNA recombination"/>
    <property type="evidence" value="ECO:0007669"/>
    <property type="project" value="UniProtKB-UniRule"/>
</dbReference>
<dbReference type="AlphaFoldDB" id="D8K4J7"/>
<proteinExistence type="inferred from homology"/>
<name>D8K4J7_NITWC</name>
<keyword evidence="2" id="KW-0234">DNA repair</keyword>
<dbReference type="STRING" id="105559.Nwat_3081"/>
<dbReference type="OrthoDB" id="9809878at2"/>
<comment type="caution">
    <text evidence="2">Lacks conserved residue(s) required for the propagation of feature annotation.</text>
</comment>
<dbReference type="eggNOG" id="COG0629">
    <property type="taxonomic scope" value="Bacteria"/>
</dbReference>
<keyword evidence="6" id="KW-1185">Reference proteome</keyword>
<keyword evidence="1 2" id="KW-0238">DNA-binding</keyword>
<evidence type="ECO:0000313" key="6">
    <source>
        <dbReference type="Proteomes" id="UP000000393"/>
    </source>
</evidence>
<feature type="region of interest" description="Disordered" evidence="4">
    <location>
        <begin position="114"/>
        <end position="160"/>
    </location>
</feature>
<gene>
    <name evidence="5" type="ordered locus">Nwat_3081</name>
</gene>
<dbReference type="NCBIfam" id="TIGR00621">
    <property type="entry name" value="ssb"/>
    <property type="match status" value="1"/>
</dbReference>
<protein>
    <recommendedName>
        <fullName evidence="2 3">Single-stranded DNA-binding protein</fullName>
        <shortName evidence="2">SSB</shortName>
    </recommendedName>
</protein>
<keyword evidence="2" id="KW-0233">DNA recombination</keyword>
<keyword evidence="2" id="KW-0227">DNA damage</keyword>
<dbReference type="PANTHER" id="PTHR10302:SF27">
    <property type="entry name" value="SINGLE-STRANDED DNA-BINDING PROTEIN"/>
    <property type="match status" value="1"/>
</dbReference>
<dbReference type="EMBL" id="CP002086">
    <property type="protein sequence ID" value="ADJ29799.1"/>
    <property type="molecule type" value="Genomic_DNA"/>
</dbReference>
<dbReference type="GO" id="GO:0006260">
    <property type="term" value="P:DNA replication"/>
    <property type="evidence" value="ECO:0007669"/>
    <property type="project" value="UniProtKB-UniRule"/>
</dbReference>
<evidence type="ECO:0000256" key="2">
    <source>
        <dbReference type="HAMAP-Rule" id="MF_00984"/>
    </source>
</evidence>
<dbReference type="InterPro" id="IPR011344">
    <property type="entry name" value="ssDNA-bd"/>
</dbReference>
<dbReference type="PANTHER" id="PTHR10302">
    <property type="entry name" value="SINGLE-STRANDED DNA-BINDING PROTEIN"/>
    <property type="match status" value="1"/>
</dbReference>
<accession>D8K4J7</accession>
<evidence type="ECO:0000256" key="1">
    <source>
        <dbReference type="ARBA" id="ARBA00023125"/>
    </source>
</evidence>
<dbReference type="InterPro" id="IPR000424">
    <property type="entry name" value="Primosome_PriB/ssb"/>
</dbReference>
<dbReference type="PIRSF" id="PIRSF002070">
    <property type="entry name" value="SSB"/>
    <property type="match status" value="1"/>
</dbReference>
<comment type="subunit">
    <text evidence="2">Homotetramer.</text>
</comment>
<evidence type="ECO:0000256" key="3">
    <source>
        <dbReference type="PIRNR" id="PIRNR002070"/>
    </source>
</evidence>
<dbReference type="RefSeq" id="WP_013221859.1">
    <property type="nucleotide sequence ID" value="NC_014315.1"/>
</dbReference>
<dbReference type="Proteomes" id="UP000000393">
    <property type="component" value="Chromosome"/>
</dbReference>
<dbReference type="PROSITE" id="PS50935">
    <property type="entry name" value="SSB"/>
    <property type="match status" value="1"/>
</dbReference>
<evidence type="ECO:0000313" key="5">
    <source>
        <dbReference type="EMBL" id="ADJ29799.1"/>
    </source>
</evidence>
<dbReference type="Gene3D" id="2.40.50.140">
    <property type="entry name" value="Nucleic acid-binding proteins"/>
    <property type="match status" value="1"/>
</dbReference>
<dbReference type="InterPro" id="IPR012340">
    <property type="entry name" value="NA-bd_OB-fold"/>
</dbReference>
<dbReference type="HAMAP" id="MF_00984">
    <property type="entry name" value="SSB"/>
    <property type="match status" value="1"/>
</dbReference>
<dbReference type="HOGENOM" id="CLU_078758_0_2_6"/>
<dbReference type="GO" id="GO:0003697">
    <property type="term" value="F:single-stranded DNA binding"/>
    <property type="evidence" value="ECO:0007669"/>
    <property type="project" value="UniProtKB-UniRule"/>
</dbReference>
<comment type="function">
    <text evidence="2">Plays an important role in DNA replication, recombination and repair. Binds to ssDNA and to an array of partner proteins to recruit them to their sites of action during DNA metabolism.</text>
</comment>